<dbReference type="GO" id="GO:0003735">
    <property type="term" value="F:structural constituent of ribosome"/>
    <property type="evidence" value="ECO:0007669"/>
    <property type="project" value="InterPro"/>
</dbReference>
<feature type="region of interest" description="Disordered" evidence="6">
    <location>
        <begin position="1"/>
        <end position="42"/>
    </location>
</feature>
<keyword evidence="4" id="KW-0694">RNA-binding</keyword>
<dbReference type="PANTHER" id="PTHR12934:SF11">
    <property type="entry name" value="LARGE RIBOSOMAL SUBUNIT PROTEIN UL15M"/>
    <property type="match status" value="1"/>
</dbReference>
<evidence type="ECO:0000313" key="9">
    <source>
        <dbReference type="Proteomes" id="UP000449092"/>
    </source>
</evidence>
<sequence>MQIHQLSKPKHLKTSRRVGRGGKRGTYSGRGVKGQKSRAGHRIRPAIRDYILRFPKLRGMTRKSNVSPYGSAQKTKTPIFTVTVSQLERVFTQGASVSPQSLVRKNVVKRYKGRMPKVKILSNGDLKKSLTVKGVECSEQARVKIEQAGGTVQSNE</sequence>
<dbReference type="InterPro" id="IPR021131">
    <property type="entry name" value="Ribosomal_uL15/eL18"/>
</dbReference>
<dbReference type="Proteomes" id="UP000449092">
    <property type="component" value="Unassembled WGS sequence"/>
</dbReference>
<comment type="similarity">
    <text evidence="1 4 5">Belongs to the universal ribosomal protein uL15 family.</text>
</comment>
<evidence type="ECO:0000256" key="4">
    <source>
        <dbReference type="HAMAP-Rule" id="MF_01341"/>
    </source>
</evidence>
<feature type="domain" description="Large ribosomal subunit protein uL15/eL18" evidence="7">
    <location>
        <begin position="81"/>
        <end position="152"/>
    </location>
</feature>
<feature type="compositionally biased region" description="Basic residues" evidence="6">
    <location>
        <begin position="7"/>
        <end position="23"/>
    </location>
</feature>
<evidence type="ECO:0000259" key="7">
    <source>
        <dbReference type="Pfam" id="PF00828"/>
    </source>
</evidence>
<dbReference type="InterPro" id="IPR030878">
    <property type="entry name" value="Ribosomal_uL15"/>
</dbReference>
<dbReference type="InterPro" id="IPR036227">
    <property type="entry name" value="Ribosomal_uL15/eL18_sf"/>
</dbReference>
<protein>
    <recommendedName>
        <fullName evidence="4">Large ribosomal subunit protein uL15</fullName>
    </recommendedName>
</protein>
<keyword evidence="3 4" id="KW-0687">Ribonucleoprotein</keyword>
<proteinExistence type="inferred from homology"/>
<dbReference type="GO" id="GO:0019843">
    <property type="term" value="F:rRNA binding"/>
    <property type="evidence" value="ECO:0007669"/>
    <property type="project" value="UniProtKB-UniRule"/>
</dbReference>
<reference evidence="8 9" key="1">
    <citation type="submission" date="2019-09" db="EMBL/GenBank/DDBJ databases">
        <title>Characterisation of the sponge microbiome using genome-centric metagenomics.</title>
        <authorList>
            <person name="Engelberts J.P."/>
            <person name="Robbins S.J."/>
            <person name="De Goeij J.M."/>
            <person name="Aranda M."/>
            <person name="Bell S.C."/>
            <person name="Webster N.S."/>
        </authorList>
    </citation>
    <scope>NUCLEOTIDE SEQUENCE [LARGE SCALE GENOMIC DNA]</scope>
    <source>
        <strain evidence="8">SB0662_bin_43</strain>
    </source>
</reference>
<comment type="function">
    <text evidence="4">Binds to the 23S rRNA.</text>
</comment>
<evidence type="ECO:0000256" key="3">
    <source>
        <dbReference type="ARBA" id="ARBA00023274"/>
    </source>
</evidence>
<organism evidence="8 9">
    <name type="scientific">Candidatus Spechtbacteria bacterium SB0662_bin_43</name>
    <dbReference type="NCBI Taxonomy" id="2604897"/>
    <lineage>
        <taxon>Bacteria</taxon>
        <taxon>Candidatus Spechtiibacteriota</taxon>
    </lineage>
</organism>
<dbReference type="Pfam" id="PF00828">
    <property type="entry name" value="Ribosomal_L27A"/>
    <property type="match status" value="1"/>
</dbReference>
<dbReference type="PANTHER" id="PTHR12934">
    <property type="entry name" value="50S RIBOSOMAL PROTEIN L15"/>
    <property type="match status" value="1"/>
</dbReference>
<dbReference type="GO" id="GO:0022625">
    <property type="term" value="C:cytosolic large ribosomal subunit"/>
    <property type="evidence" value="ECO:0007669"/>
    <property type="project" value="TreeGrafter"/>
</dbReference>
<accession>A0A845DCU3</accession>
<evidence type="ECO:0000256" key="2">
    <source>
        <dbReference type="ARBA" id="ARBA00022980"/>
    </source>
</evidence>
<dbReference type="AlphaFoldDB" id="A0A845DCU3"/>
<name>A0A845DCU3_9BACT</name>
<comment type="caution">
    <text evidence="8">The sequence shown here is derived from an EMBL/GenBank/DDBJ whole genome shotgun (WGS) entry which is preliminary data.</text>
</comment>
<dbReference type="HAMAP" id="MF_01341">
    <property type="entry name" value="Ribosomal_uL15"/>
    <property type="match status" value="1"/>
</dbReference>
<dbReference type="Gene3D" id="3.100.10.10">
    <property type="match status" value="1"/>
</dbReference>
<keyword evidence="4" id="KW-0699">rRNA-binding</keyword>
<comment type="subunit">
    <text evidence="4">Part of the 50S ribosomal subunit.</text>
</comment>
<evidence type="ECO:0000256" key="6">
    <source>
        <dbReference type="SAM" id="MobiDB-lite"/>
    </source>
</evidence>
<dbReference type="EMBL" id="VXOY01000027">
    <property type="protein sequence ID" value="MYE38484.1"/>
    <property type="molecule type" value="Genomic_DNA"/>
</dbReference>
<dbReference type="InterPro" id="IPR001196">
    <property type="entry name" value="Ribosomal_uL15_CS"/>
</dbReference>
<keyword evidence="2 4" id="KW-0689">Ribosomal protein</keyword>
<evidence type="ECO:0000256" key="1">
    <source>
        <dbReference type="ARBA" id="ARBA00007320"/>
    </source>
</evidence>
<dbReference type="SUPFAM" id="SSF52080">
    <property type="entry name" value="Ribosomal proteins L15p and L18e"/>
    <property type="match status" value="1"/>
</dbReference>
<dbReference type="InterPro" id="IPR005749">
    <property type="entry name" value="Ribosomal_uL15_bac-type"/>
</dbReference>
<dbReference type="GO" id="GO:0006412">
    <property type="term" value="P:translation"/>
    <property type="evidence" value="ECO:0007669"/>
    <property type="project" value="UniProtKB-UniRule"/>
</dbReference>
<feature type="compositionally biased region" description="Basic residues" evidence="6">
    <location>
        <begin position="33"/>
        <end position="42"/>
    </location>
</feature>
<gene>
    <name evidence="4" type="primary">rplO</name>
    <name evidence="8" type="ORF">F4X82_03140</name>
</gene>
<dbReference type="PROSITE" id="PS00475">
    <property type="entry name" value="RIBOSOMAL_L15"/>
    <property type="match status" value="1"/>
</dbReference>
<evidence type="ECO:0000256" key="5">
    <source>
        <dbReference type="RuleBase" id="RU003888"/>
    </source>
</evidence>
<evidence type="ECO:0000313" key="8">
    <source>
        <dbReference type="EMBL" id="MYE38484.1"/>
    </source>
</evidence>